<gene>
    <name evidence="1" type="ORF">SAMN04488121_103924</name>
</gene>
<accession>A0A1G7SLH3</accession>
<dbReference type="EMBL" id="FNBN01000003">
    <property type="protein sequence ID" value="SDG23937.1"/>
    <property type="molecule type" value="Genomic_DNA"/>
</dbReference>
<dbReference type="Proteomes" id="UP000199045">
    <property type="component" value="Unassembled WGS sequence"/>
</dbReference>
<organism evidence="1 2">
    <name type="scientific">Chitinophaga filiformis</name>
    <name type="common">Myxococcus filiformis</name>
    <name type="synonym">Flexibacter filiformis</name>
    <dbReference type="NCBI Taxonomy" id="104663"/>
    <lineage>
        <taxon>Bacteria</taxon>
        <taxon>Pseudomonadati</taxon>
        <taxon>Bacteroidota</taxon>
        <taxon>Chitinophagia</taxon>
        <taxon>Chitinophagales</taxon>
        <taxon>Chitinophagaceae</taxon>
        <taxon>Chitinophaga</taxon>
    </lineage>
</organism>
<dbReference type="OrthoDB" id="1355867at2"/>
<proteinExistence type="predicted"/>
<evidence type="ECO:0000313" key="1">
    <source>
        <dbReference type="EMBL" id="SDG23937.1"/>
    </source>
</evidence>
<reference evidence="2" key="1">
    <citation type="submission" date="2016-10" db="EMBL/GenBank/DDBJ databases">
        <authorList>
            <person name="Varghese N."/>
            <person name="Submissions S."/>
        </authorList>
    </citation>
    <scope>NUCLEOTIDE SEQUENCE [LARGE SCALE GENOMIC DNA]</scope>
    <source>
        <strain evidence="2">DSM 527</strain>
    </source>
</reference>
<dbReference type="AlphaFoldDB" id="A0A1G7SLH3"/>
<protein>
    <submittedName>
        <fullName evidence="1">Uncharacterized protein</fullName>
    </submittedName>
</protein>
<dbReference type="RefSeq" id="WP_089833838.1">
    <property type="nucleotide sequence ID" value="NZ_FNBN01000003.1"/>
</dbReference>
<name>A0A1G7SLH3_CHIFI</name>
<dbReference type="STRING" id="104663.SAMN04488121_103924"/>
<evidence type="ECO:0000313" key="2">
    <source>
        <dbReference type="Proteomes" id="UP000199045"/>
    </source>
</evidence>
<sequence length="125" mass="14837">MPRIFSITNDNKQVEKKANFFSEWFHLYTTNLGINHLFELENPLSLIDKIIYQLENNSLDYAFPYLKNYFSHEYFINDMFLDTFLTYGPVSKKVRSFCVLSKVGEFKTWYSENGDVLDFIEGISK</sequence>